<accession>A0A517YRX2</accession>
<dbReference type="PANTHER" id="PTHR37840:SF1">
    <property type="entry name" value="L-FUCOSE ISOMERASE"/>
    <property type="match status" value="1"/>
</dbReference>
<dbReference type="GO" id="GO:0005737">
    <property type="term" value="C:cytoplasm"/>
    <property type="evidence" value="ECO:0007669"/>
    <property type="project" value="InterPro"/>
</dbReference>
<dbReference type="GO" id="GO:0019571">
    <property type="term" value="P:D-arabinose catabolic process"/>
    <property type="evidence" value="ECO:0007669"/>
    <property type="project" value="TreeGrafter"/>
</dbReference>
<gene>
    <name evidence="3" type="ORF">KS4_10080</name>
</gene>
<sequence>MAKAKSQRIKQKEVLLIANGDLRLSANQNCWAAQKKMEQELEKAVLKVSDGKFKIKRAHQYDSVEKHGFISSQKMGMAIFRKIDPKQPLIVAESVWQYSHHIAHGLLTHQGPILTVANWSGQWPGLVGMLNLNGSLTKMGVEYSTLWSEEFSDKYFTGRLRKWLETGKCTHSLKHVHKLERLKVPSKTIKLGAALASELKEQKAIMGIFDEGCMGMINAMIPDKLLNEVGVFKERMSQSALYYETMQVTKKEAKEVREWYRKKGMHFHTGRDEKTELTENQILAQCKMYIAAARIADDFGCDCIGIQYQQGLKDLLPASDLIEGTMNTTDRPPVKSRDGKRVLFKGQPIKCFNEVDECAGLDSLLTYRVHKTLKQPVENTLHDIRWGDWDQSGTVDGYVWVMLISGAVPATHNKGGWKGSDGMRQPAMYFPLGGSTLRGISKAGEIIWSRIYMEGGKLKMDIGRGEAVELPIAETERRWTETTAEWPIMNAILYGVSRNELMAKHQANHAHFAYAKDEKSADQCMLTKATMAKALGMEVNVCGTRKHNKAWA</sequence>
<dbReference type="Proteomes" id="UP000317369">
    <property type="component" value="Chromosome"/>
</dbReference>
<name>A0A517YRX2_9BACT</name>
<dbReference type="KEGG" id="pcor:KS4_10080"/>
<evidence type="ECO:0000313" key="4">
    <source>
        <dbReference type="Proteomes" id="UP000317369"/>
    </source>
</evidence>
<evidence type="ECO:0000256" key="2">
    <source>
        <dbReference type="ARBA" id="ARBA00023277"/>
    </source>
</evidence>
<dbReference type="GO" id="GO:0042355">
    <property type="term" value="P:L-fucose catabolic process"/>
    <property type="evidence" value="ECO:0007669"/>
    <property type="project" value="TreeGrafter"/>
</dbReference>
<dbReference type="AlphaFoldDB" id="A0A517YRX2"/>
<dbReference type="PANTHER" id="PTHR37840">
    <property type="entry name" value="L-FUCOSE ISOMERASE"/>
    <property type="match status" value="1"/>
</dbReference>
<dbReference type="GO" id="GO:0008790">
    <property type="term" value="F:arabinose isomerase activity"/>
    <property type="evidence" value="ECO:0007669"/>
    <property type="project" value="TreeGrafter"/>
</dbReference>
<keyword evidence="1" id="KW-0413">Isomerase</keyword>
<organism evidence="3 4">
    <name type="scientific">Poriferisphaera corsica</name>
    <dbReference type="NCBI Taxonomy" id="2528020"/>
    <lineage>
        <taxon>Bacteria</taxon>
        <taxon>Pseudomonadati</taxon>
        <taxon>Planctomycetota</taxon>
        <taxon>Phycisphaerae</taxon>
        <taxon>Phycisphaerales</taxon>
        <taxon>Phycisphaeraceae</taxon>
        <taxon>Poriferisphaera</taxon>
    </lineage>
</organism>
<evidence type="ECO:0000256" key="1">
    <source>
        <dbReference type="ARBA" id="ARBA00023235"/>
    </source>
</evidence>
<dbReference type="InterPro" id="IPR009015">
    <property type="entry name" value="Fucose_isomerase_N/cen_sf"/>
</dbReference>
<dbReference type="OrthoDB" id="102178at2"/>
<protein>
    <submittedName>
        <fullName evidence="3">Uncharacterized protein</fullName>
    </submittedName>
</protein>
<evidence type="ECO:0000313" key="3">
    <source>
        <dbReference type="EMBL" id="QDU32969.1"/>
    </source>
</evidence>
<reference evidence="3 4" key="1">
    <citation type="submission" date="2019-02" db="EMBL/GenBank/DDBJ databases">
        <title>Deep-cultivation of Planctomycetes and their phenomic and genomic characterization uncovers novel biology.</title>
        <authorList>
            <person name="Wiegand S."/>
            <person name="Jogler M."/>
            <person name="Boedeker C."/>
            <person name="Pinto D."/>
            <person name="Vollmers J."/>
            <person name="Rivas-Marin E."/>
            <person name="Kohn T."/>
            <person name="Peeters S.H."/>
            <person name="Heuer A."/>
            <person name="Rast P."/>
            <person name="Oberbeckmann S."/>
            <person name="Bunk B."/>
            <person name="Jeske O."/>
            <person name="Meyerdierks A."/>
            <person name="Storesund J.E."/>
            <person name="Kallscheuer N."/>
            <person name="Luecker S."/>
            <person name="Lage O.M."/>
            <person name="Pohl T."/>
            <person name="Merkel B.J."/>
            <person name="Hornburger P."/>
            <person name="Mueller R.-W."/>
            <person name="Bruemmer F."/>
            <person name="Labrenz M."/>
            <person name="Spormann A.M."/>
            <person name="Op den Camp H."/>
            <person name="Overmann J."/>
            <person name="Amann R."/>
            <person name="Jetten M.S.M."/>
            <person name="Mascher T."/>
            <person name="Medema M.H."/>
            <person name="Devos D.P."/>
            <person name="Kaster A.-K."/>
            <person name="Ovreas L."/>
            <person name="Rohde M."/>
            <person name="Galperin M.Y."/>
            <person name="Jogler C."/>
        </authorList>
    </citation>
    <scope>NUCLEOTIDE SEQUENCE [LARGE SCALE GENOMIC DNA]</scope>
    <source>
        <strain evidence="3 4">KS4</strain>
    </source>
</reference>
<keyword evidence="4" id="KW-1185">Reference proteome</keyword>
<dbReference type="RefSeq" id="WP_145075341.1">
    <property type="nucleotide sequence ID" value="NZ_CP036425.1"/>
</dbReference>
<dbReference type="EMBL" id="CP036425">
    <property type="protein sequence ID" value="QDU32969.1"/>
    <property type="molecule type" value="Genomic_DNA"/>
</dbReference>
<proteinExistence type="predicted"/>
<dbReference type="GO" id="GO:0030145">
    <property type="term" value="F:manganese ion binding"/>
    <property type="evidence" value="ECO:0007669"/>
    <property type="project" value="InterPro"/>
</dbReference>
<dbReference type="SUPFAM" id="SSF53743">
    <property type="entry name" value="FucI/AraA N-terminal and middle domains"/>
    <property type="match status" value="1"/>
</dbReference>
<keyword evidence="2" id="KW-0119">Carbohydrate metabolism</keyword>
<dbReference type="GO" id="GO:0008736">
    <property type="term" value="F:L-fucose isomerase activity"/>
    <property type="evidence" value="ECO:0007669"/>
    <property type="project" value="InterPro"/>
</dbReference>
<dbReference type="InterPro" id="IPR005763">
    <property type="entry name" value="Fucose_isomerase"/>
</dbReference>